<sequence length="180" mass="20341">MTSPTSRPTPVPALTHRVEEGKELVLERMFQAPPALVFEAFTRAEHLRHWWGPRGWVLSHCTVDLRPGGRWHYCMKCVDQNQGEFYVMESWGLGVYEEIVAPKRLTYTDYFSDAQGAINEAMPATRAILTFEGVEGGTKVVSRSVYSTPEALVTVMEMGMLQGISETWDRLSEFLADRPG</sequence>
<dbReference type="InterPro" id="IPR023393">
    <property type="entry name" value="START-like_dom_sf"/>
</dbReference>
<keyword evidence="4" id="KW-1185">Reference proteome</keyword>
<dbReference type="RefSeq" id="WP_103313091.1">
    <property type="nucleotide sequence ID" value="NZ_PPPD01000001.1"/>
</dbReference>
<dbReference type="Pfam" id="PF08327">
    <property type="entry name" value="AHSA1"/>
    <property type="match status" value="1"/>
</dbReference>
<dbReference type="Gene3D" id="3.30.530.20">
    <property type="match status" value="1"/>
</dbReference>
<proteinExistence type="inferred from homology"/>
<evidence type="ECO:0000256" key="1">
    <source>
        <dbReference type="ARBA" id="ARBA00006817"/>
    </source>
</evidence>
<organism evidence="3 4">
    <name type="scientific">Deinococcus koreensis</name>
    <dbReference type="NCBI Taxonomy" id="2054903"/>
    <lineage>
        <taxon>Bacteria</taxon>
        <taxon>Thermotogati</taxon>
        <taxon>Deinococcota</taxon>
        <taxon>Deinococci</taxon>
        <taxon>Deinococcales</taxon>
        <taxon>Deinococcaceae</taxon>
        <taxon>Deinococcus</taxon>
    </lineage>
</organism>
<accession>A0A2K3V1K3</accession>
<reference evidence="3 4" key="1">
    <citation type="submission" date="2018-01" db="EMBL/GenBank/DDBJ databases">
        <title>Deinococcus koreensis sp. nov., a radiation-resistant bacterium isolated from river water.</title>
        <authorList>
            <person name="Choi A."/>
        </authorList>
    </citation>
    <scope>NUCLEOTIDE SEQUENCE [LARGE SCALE GENOMIC DNA]</scope>
    <source>
        <strain evidence="3 4">SJW1-2</strain>
    </source>
</reference>
<evidence type="ECO:0000313" key="4">
    <source>
        <dbReference type="Proteomes" id="UP000236379"/>
    </source>
</evidence>
<evidence type="ECO:0000313" key="3">
    <source>
        <dbReference type="EMBL" id="PNY82659.1"/>
    </source>
</evidence>
<dbReference type="Proteomes" id="UP000236379">
    <property type="component" value="Unassembled WGS sequence"/>
</dbReference>
<dbReference type="AlphaFoldDB" id="A0A2K3V1K3"/>
<gene>
    <name evidence="3" type="ORF">CVO96_16035</name>
</gene>
<comment type="caution">
    <text evidence="3">The sequence shown here is derived from an EMBL/GenBank/DDBJ whole genome shotgun (WGS) entry which is preliminary data.</text>
</comment>
<dbReference type="OrthoDB" id="118413at2"/>
<feature type="domain" description="Activator of Hsp90 ATPase homologue 1/2-like C-terminal" evidence="2">
    <location>
        <begin position="32"/>
        <end position="175"/>
    </location>
</feature>
<protein>
    <submittedName>
        <fullName evidence="3">ATPase</fullName>
    </submittedName>
</protein>
<comment type="similarity">
    <text evidence="1">Belongs to the AHA1 family.</text>
</comment>
<dbReference type="EMBL" id="PPPD01000001">
    <property type="protein sequence ID" value="PNY82659.1"/>
    <property type="molecule type" value="Genomic_DNA"/>
</dbReference>
<evidence type="ECO:0000259" key="2">
    <source>
        <dbReference type="Pfam" id="PF08327"/>
    </source>
</evidence>
<dbReference type="InterPro" id="IPR013538">
    <property type="entry name" value="ASHA1/2-like_C"/>
</dbReference>
<name>A0A2K3V1K3_9DEIO</name>
<dbReference type="SUPFAM" id="SSF55961">
    <property type="entry name" value="Bet v1-like"/>
    <property type="match status" value="1"/>
</dbReference>